<evidence type="ECO:0000313" key="1">
    <source>
        <dbReference type="EMBL" id="WAJ29135.1"/>
    </source>
</evidence>
<dbReference type="EMBL" id="CP113520">
    <property type="protein sequence ID" value="WAJ29135.1"/>
    <property type="molecule type" value="Genomic_DNA"/>
</dbReference>
<name>A0ACD4NR39_9HYPH</name>
<reference evidence="1" key="1">
    <citation type="submission" date="2022-11" db="EMBL/GenBank/DDBJ databases">
        <title>beta-Carotene-producing bacterium, Jeongeuplla avenae sp. nov., alleviates the salt stress of Arabidopsis seedlings.</title>
        <authorList>
            <person name="Jiang L."/>
            <person name="Lee J."/>
        </authorList>
    </citation>
    <scope>NUCLEOTIDE SEQUENCE</scope>
    <source>
        <strain evidence="1">DY_R2A_6</strain>
    </source>
</reference>
<gene>
    <name evidence="1" type="ORF">OXU80_02505</name>
</gene>
<keyword evidence="2" id="KW-1185">Reference proteome</keyword>
<evidence type="ECO:0000313" key="2">
    <source>
        <dbReference type="Proteomes" id="UP001163223"/>
    </source>
</evidence>
<accession>A0ACD4NR39</accession>
<sequence length="523" mass="54713">MTLTGSLLIGGTERRGTNGEIRGLDAATGEKLEPAFGGATLQDLDEACRLAAEAFDTYRETSLEDRAKFLETIAQNILDIGDELVERCVLESGLPRARVEGERGRTVGQLRLFASVVREGSFLGLRVDPAIPDRKPLPRVELRLRNVSVGPVAVFGASNFPLAFSVAGGDTASALAAGSPVVVKAHSAHPGTSELVGRAVTKAVKDCGLPAGTFSLLFDSGRAVGQGLVADHRIKAVGFTGSRTGGTALMKIAAERPEPIPVYAEMSSINPVILFRAALSNRGEAIGRAFAASLTMGAGQFCTNPGLILAVEGDGLESFIAGASEALKAAPASTMLTPGIHKSYCEGVAKLTSHGSVEKLAEGQVGERFQGQAALFATRAADFLSHKELQEEVFGSSSLIVRCRDEAELARVIDALEGQLTIALHIDEPDHASAKALLPKLELKAGRLLVNGFGTGVEVGHAMVHGGPYPATSDGRTTSVGSLAIARFLRPVSYQDMPQDLLPQALRDGNPLGLPVRTDGKLG</sequence>
<proteinExistence type="predicted"/>
<protein>
    <submittedName>
        <fullName evidence="1">Aldehyde dehydrogenase (NADP(+))</fullName>
    </submittedName>
</protein>
<dbReference type="Proteomes" id="UP001163223">
    <property type="component" value="Chromosome"/>
</dbReference>
<organism evidence="1 2">
    <name type="scientific">Antarcticirhabdus aurantiaca</name>
    <dbReference type="NCBI Taxonomy" id="2606717"/>
    <lineage>
        <taxon>Bacteria</taxon>
        <taxon>Pseudomonadati</taxon>
        <taxon>Pseudomonadota</taxon>
        <taxon>Alphaproteobacteria</taxon>
        <taxon>Hyphomicrobiales</taxon>
        <taxon>Aurantimonadaceae</taxon>
        <taxon>Antarcticirhabdus</taxon>
    </lineage>
</organism>